<dbReference type="Pfam" id="PF00293">
    <property type="entry name" value="NUDIX"/>
    <property type="match status" value="1"/>
</dbReference>
<evidence type="ECO:0000313" key="2">
    <source>
        <dbReference type="EMBL" id="OQE08077.1"/>
    </source>
</evidence>
<reference evidence="3" key="1">
    <citation type="journal article" date="2017" name="Nat. Microbiol.">
        <title>Global analysis of biosynthetic gene clusters reveals vast potential of secondary metabolite production in Penicillium species.</title>
        <authorList>
            <person name="Nielsen J.C."/>
            <person name="Grijseels S."/>
            <person name="Prigent S."/>
            <person name="Ji B."/>
            <person name="Dainat J."/>
            <person name="Nielsen K.F."/>
            <person name="Frisvad J.C."/>
            <person name="Workman M."/>
            <person name="Nielsen J."/>
        </authorList>
    </citation>
    <scope>NUCLEOTIDE SEQUENCE [LARGE SCALE GENOMIC DNA]</scope>
    <source>
        <strain evidence="3">IBT 29486</strain>
    </source>
</reference>
<dbReference type="Gene3D" id="3.90.79.10">
    <property type="entry name" value="Nucleoside Triphosphate Pyrophosphohydrolase"/>
    <property type="match status" value="1"/>
</dbReference>
<comment type="caution">
    <text evidence="2">The sequence shown here is derived from an EMBL/GenBank/DDBJ whole genome shotgun (WGS) entry which is preliminary data.</text>
</comment>
<dbReference type="Proteomes" id="UP000191518">
    <property type="component" value="Unassembled WGS sequence"/>
</dbReference>
<protein>
    <recommendedName>
        <fullName evidence="1">Nudix hydrolase domain-containing protein</fullName>
    </recommendedName>
</protein>
<evidence type="ECO:0000259" key="1">
    <source>
        <dbReference type="Pfam" id="PF00293"/>
    </source>
</evidence>
<dbReference type="STRING" id="29845.A0A1V6S206"/>
<sequence length="160" mass="18272">MASQSMYTRVADLDPDNHWFVSVAVCRYQANEQFTVLALKIALREAMDEWWSLPTGPVLDTDVTIADAVRRIVREKTGLGLQVHHNIQQIESSWWSFQNRTHGQLNFMIYDTSAEPVTIHSNEFLGYEWAGEERFTSVNIPLKISDLVQTAFALHSFGVV</sequence>
<dbReference type="AlphaFoldDB" id="A0A1V6S206"/>
<dbReference type="OrthoDB" id="276276at2759"/>
<dbReference type="InterPro" id="IPR000086">
    <property type="entry name" value="NUDIX_hydrolase_dom"/>
</dbReference>
<dbReference type="SUPFAM" id="SSF55811">
    <property type="entry name" value="Nudix"/>
    <property type="match status" value="1"/>
</dbReference>
<accession>A0A1V6S206</accession>
<dbReference type="InterPro" id="IPR015797">
    <property type="entry name" value="NUDIX_hydrolase-like_dom_sf"/>
</dbReference>
<evidence type="ECO:0000313" key="3">
    <source>
        <dbReference type="Proteomes" id="UP000191518"/>
    </source>
</evidence>
<keyword evidence="3" id="KW-1185">Reference proteome</keyword>
<proteinExistence type="predicted"/>
<organism evidence="2 3">
    <name type="scientific">Penicillium vulpinum</name>
    <dbReference type="NCBI Taxonomy" id="29845"/>
    <lineage>
        <taxon>Eukaryota</taxon>
        <taxon>Fungi</taxon>
        <taxon>Dikarya</taxon>
        <taxon>Ascomycota</taxon>
        <taxon>Pezizomycotina</taxon>
        <taxon>Eurotiomycetes</taxon>
        <taxon>Eurotiomycetidae</taxon>
        <taxon>Eurotiales</taxon>
        <taxon>Aspergillaceae</taxon>
        <taxon>Penicillium</taxon>
    </lineage>
</organism>
<name>A0A1V6S206_9EURO</name>
<dbReference type="EMBL" id="MDYP01000011">
    <property type="protein sequence ID" value="OQE08077.1"/>
    <property type="molecule type" value="Genomic_DNA"/>
</dbReference>
<gene>
    <name evidence="2" type="ORF">PENVUL_c011G01882</name>
</gene>
<dbReference type="CDD" id="cd02883">
    <property type="entry name" value="NUDIX_Hydrolase"/>
    <property type="match status" value="1"/>
</dbReference>
<feature type="domain" description="Nudix hydrolase" evidence="1">
    <location>
        <begin position="21"/>
        <end position="133"/>
    </location>
</feature>